<organism evidence="2 3">
    <name type="scientific">Aliirhizobium smilacinae</name>
    <dbReference type="NCBI Taxonomy" id="1395944"/>
    <lineage>
        <taxon>Bacteria</taxon>
        <taxon>Pseudomonadati</taxon>
        <taxon>Pseudomonadota</taxon>
        <taxon>Alphaproteobacteria</taxon>
        <taxon>Hyphomicrobiales</taxon>
        <taxon>Rhizobiaceae</taxon>
        <taxon>Aliirhizobium</taxon>
    </lineage>
</organism>
<feature type="chain" id="PRO_5022720881" evidence="1">
    <location>
        <begin position="28"/>
        <end position="123"/>
    </location>
</feature>
<accession>A0A5C4XHV1</accession>
<feature type="signal peptide" evidence="1">
    <location>
        <begin position="1"/>
        <end position="27"/>
    </location>
</feature>
<gene>
    <name evidence="2" type="ORF">FHP24_16765</name>
</gene>
<comment type="caution">
    <text evidence="2">The sequence shown here is derived from an EMBL/GenBank/DDBJ whole genome shotgun (WGS) entry which is preliminary data.</text>
</comment>
<name>A0A5C4XHV1_9HYPH</name>
<protein>
    <submittedName>
        <fullName evidence="2">Uncharacterized protein</fullName>
    </submittedName>
</protein>
<evidence type="ECO:0000313" key="3">
    <source>
        <dbReference type="Proteomes" id="UP000311605"/>
    </source>
</evidence>
<sequence>MPKDRRCILAGVMIAFFSGIGMLPAGAHEAHSAHGVTWKYDGYCCNGDSKSGDCQMISTRNVKVTNQGYEISLGPGDHRLITRPHHFTMPQSEARRSKDEEYHLCLYPTEDTLRCFYAPDMSY</sequence>
<dbReference type="EMBL" id="VDMN01000003">
    <property type="protein sequence ID" value="TNM62868.1"/>
    <property type="molecule type" value="Genomic_DNA"/>
</dbReference>
<proteinExistence type="predicted"/>
<dbReference type="AlphaFoldDB" id="A0A5C4XHV1"/>
<evidence type="ECO:0000256" key="1">
    <source>
        <dbReference type="SAM" id="SignalP"/>
    </source>
</evidence>
<dbReference type="Proteomes" id="UP000311605">
    <property type="component" value="Unassembled WGS sequence"/>
</dbReference>
<evidence type="ECO:0000313" key="2">
    <source>
        <dbReference type="EMBL" id="TNM62868.1"/>
    </source>
</evidence>
<reference evidence="2 3" key="1">
    <citation type="submission" date="2019-06" db="EMBL/GenBank/DDBJ databases">
        <title>The draft genome of Rhizobium smilacinae PTYR-5.</title>
        <authorList>
            <person name="Liu L."/>
            <person name="Li L."/>
            <person name="Zhang X."/>
        </authorList>
    </citation>
    <scope>NUCLEOTIDE SEQUENCE [LARGE SCALE GENOMIC DNA]</scope>
    <source>
        <strain evidence="2 3">PTYR-5</strain>
    </source>
</reference>
<keyword evidence="3" id="KW-1185">Reference proteome</keyword>
<keyword evidence="1" id="KW-0732">Signal</keyword>
<dbReference type="OrthoDB" id="7871245at2"/>